<sequence length="139" mass="15406">MGCAVRNCDDNNVLSDTIVAHSILIQMMRTWPLLLSSYICFMTDRGTAVAGAERSSAELCEEPELLRELARPMNEQNPAMKVPSRNLKMPPDAESPGFPREAPSMVKTTGARPSCFHRTIVQHFTAGCLKVEGRTERGR</sequence>
<keyword evidence="2" id="KW-1185">Reference proteome</keyword>
<evidence type="ECO:0000313" key="2">
    <source>
        <dbReference type="Proteomes" id="UP001060085"/>
    </source>
</evidence>
<protein>
    <submittedName>
        <fullName evidence="1">Uncharacterized protein</fullName>
    </submittedName>
</protein>
<dbReference type="Proteomes" id="UP001060085">
    <property type="component" value="Linkage Group LG03"/>
</dbReference>
<comment type="caution">
    <text evidence="1">The sequence shown here is derived from an EMBL/GenBank/DDBJ whole genome shotgun (WGS) entry which is preliminary data.</text>
</comment>
<gene>
    <name evidence="1" type="ORF">M9H77_13177</name>
</gene>
<evidence type="ECO:0000313" key="1">
    <source>
        <dbReference type="EMBL" id="KAI5672813.1"/>
    </source>
</evidence>
<dbReference type="EMBL" id="CM044703">
    <property type="protein sequence ID" value="KAI5672813.1"/>
    <property type="molecule type" value="Genomic_DNA"/>
</dbReference>
<reference evidence="2" key="1">
    <citation type="journal article" date="2023" name="Nat. Plants">
        <title>Single-cell RNA sequencing provides a high-resolution roadmap for understanding the multicellular compartmentation of specialized metabolism.</title>
        <authorList>
            <person name="Sun S."/>
            <person name="Shen X."/>
            <person name="Li Y."/>
            <person name="Li Y."/>
            <person name="Wang S."/>
            <person name="Li R."/>
            <person name="Zhang H."/>
            <person name="Shen G."/>
            <person name="Guo B."/>
            <person name="Wei J."/>
            <person name="Xu J."/>
            <person name="St-Pierre B."/>
            <person name="Chen S."/>
            <person name="Sun C."/>
        </authorList>
    </citation>
    <scope>NUCLEOTIDE SEQUENCE [LARGE SCALE GENOMIC DNA]</scope>
</reference>
<organism evidence="1 2">
    <name type="scientific">Catharanthus roseus</name>
    <name type="common">Madagascar periwinkle</name>
    <name type="synonym">Vinca rosea</name>
    <dbReference type="NCBI Taxonomy" id="4058"/>
    <lineage>
        <taxon>Eukaryota</taxon>
        <taxon>Viridiplantae</taxon>
        <taxon>Streptophyta</taxon>
        <taxon>Embryophyta</taxon>
        <taxon>Tracheophyta</taxon>
        <taxon>Spermatophyta</taxon>
        <taxon>Magnoliopsida</taxon>
        <taxon>eudicotyledons</taxon>
        <taxon>Gunneridae</taxon>
        <taxon>Pentapetalae</taxon>
        <taxon>asterids</taxon>
        <taxon>lamiids</taxon>
        <taxon>Gentianales</taxon>
        <taxon>Apocynaceae</taxon>
        <taxon>Rauvolfioideae</taxon>
        <taxon>Vinceae</taxon>
        <taxon>Catharanthinae</taxon>
        <taxon>Catharanthus</taxon>
    </lineage>
</organism>
<proteinExistence type="predicted"/>
<accession>A0ACC0BJL0</accession>
<name>A0ACC0BJL0_CATRO</name>